<name>A0A5N5EDX5_9ACTN</name>
<dbReference type="GO" id="GO:0016779">
    <property type="term" value="F:nucleotidyltransferase activity"/>
    <property type="evidence" value="ECO:0007669"/>
    <property type="project" value="InterPro"/>
</dbReference>
<keyword evidence="3" id="KW-1185">Reference proteome</keyword>
<dbReference type="EMBL" id="VYUA01000073">
    <property type="protein sequence ID" value="KAB2587791.1"/>
    <property type="molecule type" value="Genomic_DNA"/>
</dbReference>
<protein>
    <recommendedName>
        <fullName evidence="1">Polymerase nucleotidyl transferase domain-containing protein</fullName>
    </recommendedName>
</protein>
<dbReference type="AlphaFoldDB" id="A0A5N5EDX5"/>
<gene>
    <name evidence="2" type="ORF">F5983_35885</name>
</gene>
<evidence type="ECO:0000313" key="2">
    <source>
        <dbReference type="EMBL" id="KAB2587791.1"/>
    </source>
</evidence>
<dbReference type="SUPFAM" id="SSF81301">
    <property type="entry name" value="Nucleotidyltransferase"/>
    <property type="match status" value="1"/>
</dbReference>
<dbReference type="Proteomes" id="UP000326907">
    <property type="component" value="Unassembled WGS sequence"/>
</dbReference>
<dbReference type="InterPro" id="IPR002934">
    <property type="entry name" value="Polymerase_NTP_transf_dom"/>
</dbReference>
<reference evidence="2 3" key="1">
    <citation type="submission" date="2019-09" db="EMBL/GenBank/DDBJ databases">
        <authorList>
            <person name="Liu P."/>
        </authorList>
    </citation>
    <scope>NUCLEOTIDE SEQUENCE [LARGE SCALE GENOMIC DNA]</scope>
    <source>
        <strain evidence="2 3">TRM68085</strain>
    </source>
</reference>
<organism evidence="2 3">
    <name type="scientific">Streptomyces arboris</name>
    <dbReference type="NCBI Taxonomy" id="2600619"/>
    <lineage>
        <taxon>Bacteria</taxon>
        <taxon>Bacillati</taxon>
        <taxon>Actinomycetota</taxon>
        <taxon>Actinomycetes</taxon>
        <taxon>Kitasatosporales</taxon>
        <taxon>Streptomycetaceae</taxon>
        <taxon>Streptomyces</taxon>
    </lineage>
</organism>
<accession>A0A5N5EDX5</accession>
<dbReference type="InterPro" id="IPR043519">
    <property type="entry name" value="NT_sf"/>
</dbReference>
<evidence type="ECO:0000313" key="3">
    <source>
        <dbReference type="Proteomes" id="UP000326907"/>
    </source>
</evidence>
<dbReference type="Pfam" id="PF01909">
    <property type="entry name" value="NTP_transf_2"/>
    <property type="match status" value="1"/>
</dbReference>
<sequence>MKRERATRLLAEMITRLEGGDWPLGLVEEVYVFGSYARGALEPNDVDVVIEHDTDKRWLGESLDASINGRDSYVGMRQALRGRTRGISFQFRGRSSLLGEGFELFLLWRKGEPFSLARERLASLTADPAAGPTLRDHMLTEFEGLESMVPRPARIELFGRHAKGRISITPLRLVDGDLEDSEAAWHVRRRWVETSPLRRAATCALAALEQRGVDLSEVTLHGQRLFGRDQQAERCFVDLGWNGFGYMGRLLDGGATWLEVLRPHRSKPMDALLIEPRPRK</sequence>
<comment type="caution">
    <text evidence="2">The sequence shown here is derived from an EMBL/GenBank/DDBJ whole genome shotgun (WGS) entry which is preliminary data.</text>
</comment>
<evidence type="ECO:0000259" key="1">
    <source>
        <dbReference type="Pfam" id="PF01909"/>
    </source>
</evidence>
<feature type="domain" description="Polymerase nucleotidyl transferase" evidence="1">
    <location>
        <begin position="25"/>
        <end position="56"/>
    </location>
</feature>
<proteinExistence type="predicted"/>
<dbReference type="CDD" id="cd05403">
    <property type="entry name" value="NT_KNTase_like"/>
    <property type="match status" value="1"/>
</dbReference>